<evidence type="ECO:0000313" key="3">
    <source>
        <dbReference type="EMBL" id="OGF13398.1"/>
    </source>
</evidence>
<name>A0A1F5RG91_9BACT</name>
<feature type="region of interest" description="Disordered" evidence="1">
    <location>
        <begin position="226"/>
        <end position="246"/>
    </location>
</feature>
<gene>
    <name evidence="3" type="ORF">A2024_05285</name>
</gene>
<evidence type="ECO:0000313" key="4">
    <source>
        <dbReference type="Proteomes" id="UP000177230"/>
    </source>
</evidence>
<accession>A0A1F5RG91</accession>
<evidence type="ECO:0000259" key="2">
    <source>
        <dbReference type="Pfam" id="PF04015"/>
    </source>
</evidence>
<dbReference type="Pfam" id="PF04015">
    <property type="entry name" value="DUF362"/>
    <property type="match status" value="1"/>
</dbReference>
<feature type="domain" description="DUF362" evidence="2">
    <location>
        <begin position="155"/>
        <end position="382"/>
    </location>
</feature>
<organism evidence="3 4">
    <name type="scientific">Candidatus Edwardsbacteria bacterium GWF2_54_11</name>
    <dbReference type="NCBI Taxonomy" id="1817851"/>
    <lineage>
        <taxon>Bacteria</taxon>
        <taxon>Candidatus Edwardsiibacteriota</taxon>
    </lineage>
</organism>
<dbReference type="InterPro" id="IPR007160">
    <property type="entry name" value="DUF362"/>
</dbReference>
<proteinExistence type="predicted"/>
<reference evidence="3 4" key="1">
    <citation type="journal article" date="2016" name="Nat. Commun.">
        <title>Thousands of microbial genomes shed light on interconnected biogeochemical processes in an aquifer system.</title>
        <authorList>
            <person name="Anantharaman K."/>
            <person name="Brown C.T."/>
            <person name="Hug L.A."/>
            <person name="Sharon I."/>
            <person name="Castelle C.J."/>
            <person name="Probst A.J."/>
            <person name="Thomas B.C."/>
            <person name="Singh A."/>
            <person name="Wilkins M.J."/>
            <person name="Karaoz U."/>
            <person name="Brodie E.L."/>
            <person name="Williams K.H."/>
            <person name="Hubbard S.S."/>
            <person name="Banfield J.F."/>
        </authorList>
    </citation>
    <scope>NUCLEOTIDE SEQUENCE [LARGE SCALE GENOMIC DNA]</scope>
</reference>
<dbReference type="EMBL" id="MFFM01000019">
    <property type="protein sequence ID" value="OGF13398.1"/>
    <property type="molecule type" value="Genomic_DNA"/>
</dbReference>
<comment type="caution">
    <text evidence="3">The sequence shown here is derived from an EMBL/GenBank/DDBJ whole genome shotgun (WGS) entry which is preliminary data.</text>
</comment>
<sequence length="449" mass="49026">MGLLRREIVHALGLAGVGDENNIFGKHIQPGQSVVIKPNWVREDDGSWSDALITHSSLIAATVSLVQPALQGRGTITIADAPIQGADWERLLAFNRINEYLEALRQPGWLPVDIIDLRMVRTRFDSLGRRTMLDETPGDPLGYCLIDLKDKSALEPISNDSSLFEVSGYDQKTTINSHAPGKHQYLISKTVLSSEVVINMPKLKTHKKAGMTCCLKNMVGINGKKEYLPHHRRGGSGQGGDEYPGRGIYNKTERSVIEALATMPKPVGKFILLVGVAFKRVLRTLSKVPSLKASSASRHHFDIGEGSWHGNDTIWRTVNDLNKILIFADKNGILKPARQRVQINLVDAIIAGEGEGPLEPAAKAVGCIIAGLDAAAGDAAACWLMGYDHNKIPALRESLADGKYPLSDVSYHDMTVSSNKPEWNDKINQLPKSGFNFTPPKGWGGHIEG</sequence>
<dbReference type="Proteomes" id="UP000177230">
    <property type="component" value="Unassembled WGS sequence"/>
</dbReference>
<evidence type="ECO:0000256" key="1">
    <source>
        <dbReference type="SAM" id="MobiDB-lite"/>
    </source>
</evidence>
<protein>
    <recommendedName>
        <fullName evidence="2">DUF362 domain-containing protein</fullName>
    </recommendedName>
</protein>
<dbReference type="AlphaFoldDB" id="A0A1F5RG91"/>